<accession>Q9BLB9</accession>
<sequence>MPKLTMKKRHTAQKDETSPVQIRSRRIYPKGWKPHVSPVKAQVPPPRVYPKAQPCRISYLMCRELAQSHLQPGGEVMENGRNGLWDALELIEKSLKKSYEMKESKRKSEETAADEEKTQKSY</sequence>
<dbReference type="UCSC" id="F12E12.1">
    <property type="organism name" value="c. elegans"/>
</dbReference>
<feature type="compositionally biased region" description="Basic residues" evidence="1">
    <location>
        <begin position="1"/>
        <end position="11"/>
    </location>
</feature>
<dbReference type="AGR" id="WB:WBGene00017402"/>
<reference evidence="2 3" key="1">
    <citation type="journal article" date="1998" name="Science">
        <title>Genome sequence of the nematode C. elegans: a platform for investigating biology.</title>
        <authorList>
            <consortium name="The C. elegans sequencing consortium"/>
            <person name="Sulson J.E."/>
            <person name="Waterston R."/>
        </authorList>
    </citation>
    <scope>NUCLEOTIDE SEQUENCE [LARGE SCALE GENOMIC DNA]</scope>
    <source>
        <strain evidence="2 3">Bristol N2</strain>
    </source>
</reference>
<keyword evidence="3" id="KW-1185">Reference proteome</keyword>
<evidence type="ECO:0000313" key="2">
    <source>
        <dbReference type="EMBL" id="CCD67479.1"/>
    </source>
</evidence>
<dbReference type="HOGENOM" id="CLU_2028784_0_0_1"/>
<gene>
    <name evidence="2" type="ORF">CELE_F12E12.1</name>
    <name evidence="2 4" type="ORF">F12E12.1</name>
</gene>
<proteinExistence type="predicted"/>
<feature type="region of interest" description="Disordered" evidence="1">
    <location>
        <begin position="98"/>
        <end position="122"/>
    </location>
</feature>
<feature type="region of interest" description="Disordered" evidence="1">
    <location>
        <begin position="1"/>
        <end position="21"/>
    </location>
</feature>
<dbReference type="PaxDb" id="6239-F12E12.1"/>
<organism evidence="2 3">
    <name type="scientific">Caenorhabditis elegans</name>
    <dbReference type="NCBI Taxonomy" id="6239"/>
    <lineage>
        <taxon>Eukaryota</taxon>
        <taxon>Metazoa</taxon>
        <taxon>Ecdysozoa</taxon>
        <taxon>Nematoda</taxon>
        <taxon>Chromadorea</taxon>
        <taxon>Rhabditida</taxon>
        <taxon>Rhabditina</taxon>
        <taxon>Rhabditomorpha</taxon>
        <taxon>Rhabditoidea</taxon>
        <taxon>Rhabditidae</taxon>
        <taxon>Peloderinae</taxon>
        <taxon>Caenorhabditis</taxon>
    </lineage>
</organism>
<dbReference type="Proteomes" id="UP000001940">
    <property type="component" value="Chromosome II"/>
</dbReference>
<name>Q9BLB9_CAEEL</name>
<protein>
    <submittedName>
        <fullName evidence="2">HMG box domain-containing protein</fullName>
    </submittedName>
</protein>
<evidence type="ECO:0000256" key="1">
    <source>
        <dbReference type="SAM" id="MobiDB-lite"/>
    </source>
</evidence>
<dbReference type="STRING" id="6239.F12E12.1.1"/>
<dbReference type="Bgee" id="WBGene00017402">
    <property type="expression patterns" value="Expressed in embryo and 3 other cell types or tissues"/>
</dbReference>
<dbReference type="EMBL" id="BX284602">
    <property type="protein sequence ID" value="CCD67479.1"/>
    <property type="molecule type" value="Genomic_DNA"/>
</dbReference>
<dbReference type="WormBase" id="F12E12.1">
    <property type="protein sequence ID" value="CE26805"/>
    <property type="gene ID" value="WBGene00017402"/>
</dbReference>
<evidence type="ECO:0000313" key="3">
    <source>
        <dbReference type="Proteomes" id="UP000001940"/>
    </source>
</evidence>
<dbReference type="AlphaFoldDB" id="Q9BLB9"/>
<dbReference type="InParanoid" id="Q9BLB9"/>
<evidence type="ECO:0000313" key="4">
    <source>
        <dbReference type="WormBase" id="F12E12.1"/>
    </source>
</evidence>